<evidence type="ECO:0008006" key="3">
    <source>
        <dbReference type="Google" id="ProtNLM"/>
    </source>
</evidence>
<comment type="caution">
    <text evidence="1">The sequence shown here is derived from an EMBL/GenBank/DDBJ whole genome shotgun (WGS) entry which is preliminary data.</text>
</comment>
<organism evidence="1 2">
    <name type="scientific">Candidatus Magasanikbacteria bacterium GW2011_GWA2_46_17</name>
    <dbReference type="NCBI Taxonomy" id="1619042"/>
    <lineage>
        <taxon>Bacteria</taxon>
        <taxon>Candidatus Magasanikiibacteriota</taxon>
    </lineage>
</organism>
<dbReference type="Proteomes" id="UP000034175">
    <property type="component" value="Unassembled WGS sequence"/>
</dbReference>
<evidence type="ECO:0000313" key="1">
    <source>
        <dbReference type="EMBL" id="KKU25785.1"/>
    </source>
</evidence>
<dbReference type="InterPro" id="IPR016181">
    <property type="entry name" value="Acyl_CoA_acyltransferase"/>
</dbReference>
<dbReference type="EMBL" id="LCMA01000019">
    <property type="protein sequence ID" value="KKU25785.1"/>
    <property type="molecule type" value="Genomic_DNA"/>
</dbReference>
<dbReference type="PATRIC" id="fig|1619042.3.peg.529"/>
<proteinExistence type="predicted"/>
<dbReference type="SUPFAM" id="SSF55729">
    <property type="entry name" value="Acyl-CoA N-acyltransferases (Nat)"/>
    <property type="match status" value="1"/>
</dbReference>
<name>A0A0G1RY21_9BACT</name>
<sequence length="248" mass="28745">MPYLSFSEQTIADFSDKNIDSLYSRGFLFTRVGKGHMYQTRSVRVDLSKFELSSENRRVLKKTEELLLKTTPLPHPAYDWHIHKMGHDFYKTKFGEKTFTANKLKELMTEEKNNFNLLLSYTVIPAQAGIQTTVDLDSHFRGDDNRGSVGYCICFETPELLHYCYPFYDIRDSGSAIPNIGLGMMLRAIIWSKEQGKKYVYLGSASRPSDTYKLQFAGVQWWDGARWSSNIEFLKSNLKIKNLHNFPF</sequence>
<gene>
    <name evidence="1" type="ORF">UX39_C0019G0005</name>
</gene>
<dbReference type="AlphaFoldDB" id="A0A0G1RY21"/>
<protein>
    <recommendedName>
        <fullName evidence="3">Arginine-tRNA-protein transferase</fullName>
    </recommendedName>
</protein>
<evidence type="ECO:0000313" key="2">
    <source>
        <dbReference type="Proteomes" id="UP000034175"/>
    </source>
</evidence>
<reference evidence="1 2" key="1">
    <citation type="journal article" date="2015" name="Nature">
        <title>rRNA introns, odd ribosomes, and small enigmatic genomes across a large radiation of phyla.</title>
        <authorList>
            <person name="Brown C.T."/>
            <person name="Hug L.A."/>
            <person name="Thomas B.C."/>
            <person name="Sharon I."/>
            <person name="Castelle C.J."/>
            <person name="Singh A."/>
            <person name="Wilkins M.J."/>
            <person name="Williams K.H."/>
            <person name="Banfield J.F."/>
        </authorList>
    </citation>
    <scope>NUCLEOTIDE SEQUENCE [LARGE SCALE GENOMIC DNA]</scope>
</reference>
<accession>A0A0G1RY21</accession>